<evidence type="ECO:0000313" key="1">
    <source>
        <dbReference type="EMBL" id="PEQ23402.1"/>
    </source>
</evidence>
<proteinExistence type="predicted"/>
<evidence type="ECO:0008006" key="3">
    <source>
        <dbReference type="Google" id="ProtNLM"/>
    </source>
</evidence>
<dbReference type="OrthoDB" id="1852623at2"/>
<organism evidence="1 2">
    <name type="scientific">[Clostridium] leptum DSM 753</name>
    <dbReference type="NCBI Taxonomy" id="428125"/>
    <lineage>
        <taxon>Bacteria</taxon>
        <taxon>Bacillati</taxon>
        <taxon>Bacillota</taxon>
        <taxon>Clostridia</taxon>
        <taxon>Eubacteriales</taxon>
        <taxon>Oscillospiraceae</taxon>
        <taxon>Oscillospiraceae incertae sedis</taxon>
    </lineage>
</organism>
<dbReference type="AlphaFoldDB" id="A0A855A2T0"/>
<protein>
    <recommendedName>
        <fullName evidence="3">Phage transcriptional regulator, RinA family</fullName>
    </recommendedName>
</protein>
<dbReference type="Proteomes" id="UP000220611">
    <property type="component" value="Unassembled WGS sequence"/>
</dbReference>
<comment type="caution">
    <text evidence="1">The sequence shown here is derived from an EMBL/GenBank/DDBJ whole genome shotgun (WGS) entry which is preliminary data.</text>
</comment>
<accession>A0A855A2T0</accession>
<gene>
    <name evidence="1" type="ORF">CH238_14060</name>
</gene>
<name>A0A855A2T0_9FIRM</name>
<keyword evidence="2" id="KW-1185">Reference proteome</keyword>
<dbReference type="EMBL" id="NOXF01000017">
    <property type="protein sequence ID" value="PEQ23402.1"/>
    <property type="molecule type" value="Genomic_DNA"/>
</dbReference>
<reference evidence="1 2" key="1">
    <citation type="submission" date="2017-07" db="EMBL/GenBank/DDBJ databases">
        <title>Prevalence of linear plasmids in Cutibacterium (Propionibacterium) acnes isolates obtained from prostatic tissue.</title>
        <authorList>
            <person name="Davidsson S."/>
            <person name="Carlsson J."/>
            <person name="Molling P."/>
            <person name="Andren O."/>
            <person name="Andersson S.-O."/>
            <person name="Brzuszkiewicz E."/>
            <person name="Poehlein A."/>
            <person name="Al-Zeer M."/>
            <person name="Brinkmann V."/>
            <person name="Scavenius C."/>
            <person name="Nazipi S."/>
            <person name="Soderquist B."/>
            <person name="Bruggemann H."/>
        </authorList>
    </citation>
    <scope>NUCLEOTIDE SEQUENCE [LARGE SCALE GENOMIC DNA]</scope>
    <source>
        <strain evidence="1 2">DSM 753</strain>
    </source>
</reference>
<sequence>MNWKKEAENDLRCYMKRKASLNNLRDQILTLRLEQESIKACTADSDPVKGGGSKTEDRWIDNIVKTKRLSLAYSATRRIVALIEKGLDGITEVQKDFLTEFYIDRHDGHVERLMEKYHIETSQVYRIKDEALYYFTVTMYGIMEC</sequence>
<evidence type="ECO:0000313" key="2">
    <source>
        <dbReference type="Proteomes" id="UP000220611"/>
    </source>
</evidence>